<dbReference type="RefSeq" id="WP_123420426.1">
    <property type="nucleotide sequence ID" value="NZ_RJUL01000001.1"/>
</dbReference>
<dbReference type="Proteomes" id="UP000268033">
    <property type="component" value="Unassembled WGS sequence"/>
</dbReference>
<comment type="caution">
    <text evidence="1">The sequence shown here is derived from an EMBL/GenBank/DDBJ whole genome shotgun (WGS) entry which is preliminary data.</text>
</comment>
<dbReference type="SUPFAM" id="SSF144059">
    <property type="entry name" value="ImpE-like"/>
    <property type="match status" value="1"/>
</dbReference>
<evidence type="ECO:0000313" key="2">
    <source>
        <dbReference type="Proteomes" id="UP000268033"/>
    </source>
</evidence>
<protein>
    <submittedName>
        <fullName evidence="1">Type VI secretion system protein ImpE</fullName>
    </submittedName>
</protein>
<name>A0A3N1Q199_9GAMM</name>
<dbReference type="Gene3D" id="1.25.40.10">
    <property type="entry name" value="Tetratricopeptide repeat domain"/>
    <property type="match status" value="1"/>
</dbReference>
<organism evidence="1 2">
    <name type="scientific">Gallaecimonas pentaromativorans</name>
    <dbReference type="NCBI Taxonomy" id="584787"/>
    <lineage>
        <taxon>Bacteria</taxon>
        <taxon>Pseudomonadati</taxon>
        <taxon>Pseudomonadota</taxon>
        <taxon>Gammaproteobacteria</taxon>
        <taxon>Enterobacterales</taxon>
        <taxon>Gallaecimonadaceae</taxon>
        <taxon>Gallaecimonas</taxon>
    </lineage>
</organism>
<keyword evidence="2" id="KW-1185">Reference proteome</keyword>
<dbReference type="STRING" id="584787.GCA_001247655_01886"/>
<evidence type="ECO:0000313" key="1">
    <source>
        <dbReference type="EMBL" id="ROQ30606.1"/>
    </source>
</evidence>
<dbReference type="InterPro" id="IPR011990">
    <property type="entry name" value="TPR-like_helical_dom_sf"/>
</dbReference>
<reference evidence="1 2" key="1">
    <citation type="submission" date="2018-11" db="EMBL/GenBank/DDBJ databases">
        <title>Genomic Encyclopedia of Type Strains, Phase IV (KMG-IV): sequencing the most valuable type-strain genomes for metagenomic binning, comparative biology and taxonomic classification.</title>
        <authorList>
            <person name="Goeker M."/>
        </authorList>
    </citation>
    <scope>NUCLEOTIDE SEQUENCE [LARGE SCALE GENOMIC DNA]</scope>
    <source>
        <strain evidence="1 2">DSM 21945</strain>
    </source>
</reference>
<dbReference type="PIRSF" id="PIRSF029288">
    <property type="entry name" value="SciE_ImpE"/>
    <property type="match status" value="1"/>
</dbReference>
<dbReference type="Pfam" id="PF07024">
    <property type="entry name" value="ImpE"/>
    <property type="match status" value="1"/>
</dbReference>
<sequence length="259" mass="27952">MKGIIDALAAGQLQDAIDQAQSLVKDDPANLDLRAKLIELLCLDGQLERADDSLASLVKRQPEWLGGAANLRQLLRAQQARVAFHQGQLADDVVAAPGEALEALVDLKAKLFAGDVEGATKAAERLEATRGGDGPFAEVRDCDDSLGPYLECLGTDGKFYLWRFDEIAAIQLHGATSPIETIWRRAQVILNDGREGEVFIPLTYAASSDSRQKLGRETDWQEQGQLVTGLGLKLFLVGDEAMTLLELATSDIAETSHAG</sequence>
<dbReference type="Pfam" id="PF14559">
    <property type="entry name" value="TPR_19"/>
    <property type="match status" value="1"/>
</dbReference>
<dbReference type="AlphaFoldDB" id="A0A3N1Q199"/>
<gene>
    <name evidence="1" type="ORF">EDC28_101292</name>
</gene>
<dbReference type="InterPro" id="IPR009211">
    <property type="entry name" value="TagJ"/>
</dbReference>
<accession>A0A3N1Q199</accession>
<dbReference type="EMBL" id="RJUL01000001">
    <property type="protein sequence ID" value="ROQ30606.1"/>
    <property type="molecule type" value="Genomic_DNA"/>
</dbReference>
<proteinExistence type="predicted"/>